<keyword evidence="3" id="KW-1185">Reference proteome</keyword>
<protein>
    <submittedName>
        <fullName evidence="2">Uncharacterized protein</fullName>
    </submittedName>
</protein>
<evidence type="ECO:0000256" key="1">
    <source>
        <dbReference type="SAM" id="Phobius"/>
    </source>
</evidence>
<name>A0ABR7WSX5_9SPHI</name>
<dbReference type="RefSeq" id="WP_191190022.1">
    <property type="nucleotide sequence ID" value="NZ_JACWMY010000008.1"/>
</dbReference>
<organism evidence="2 3">
    <name type="scientific">Mucilaginibacter pankratovii</name>
    <dbReference type="NCBI Taxonomy" id="2772110"/>
    <lineage>
        <taxon>Bacteria</taxon>
        <taxon>Pseudomonadati</taxon>
        <taxon>Bacteroidota</taxon>
        <taxon>Sphingobacteriia</taxon>
        <taxon>Sphingobacteriales</taxon>
        <taxon>Sphingobacteriaceae</taxon>
        <taxon>Mucilaginibacter</taxon>
    </lineage>
</organism>
<evidence type="ECO:0000313" key="2">
    <source>
        <dbReference type="EMBL" id="MBD1365361.1"/>
    </source>
</evidence>
<sequence>MAPRRNQRNAPNASERAKRVRSNLEIISIICGILGFIIVLWQVFGPMFSSTSKTKAENMKPILDATIHCQYDESLVDDNNNIGTSASFTSIGAEGKLLFATDTLHNVRYPIKMKIGETDAFTHPGTPSTFFKPADKVKIYVMRPESADFEKFSYDIVFSDMDGNKYYQRVKPGADRHQDGCPFAIAFSEVFAYEE</sequence>
<keyword evidence="1" id="KW-0812">Transmembrane</keyword>
<accession>A0ABR7WSX5</accession>
<dbReference type="Proteomes" id="UP000606600">
    <property type="component" value="Unassembled WGS sequence"/>
</dbReference>
<gene>
    <name evidence="2" type="ORF">IDJ77_16220</name>
</gene>
<proteinExistence type="predicted"/>
<keyword evidence="1" id="KW-0472">Membrane</keyword>
<feature type="transmembrane region" description="Helical" evidence="1">
    <location>
        <begin position="26"/>
        <end position="44"/>
    </location>
</feature>
<keyword evidence="1" id="KW-1133">Transmembrane helix</keyword>
<dbReference type="EMBL" id="JACWMY010000008">
    <property type="protein sequence ID" value="MBD1365361.1"/>
    <property type="molecule type" value="Genomic_DNA"/>
</dbReference>
<evidence type="ECO:0000313" key="3">
    <source>
        <dbReference type="Proteomes" id="UP000606600"/>
    </source>
</evidence>
<comment type="caution">
    <text evidence="2">The sequence shown here is derived from an EMBL/GenBank/DDBJ whole genome shotgun (WGS) entry which is preliminary data.</text>
</comment>
<reference evidence="2 3" key="1">
    <citation type="submission" date="2020-09" db="EMBL/GenBank/DDBJ databases">
        <title>Novel species of Mucilaginibacter isolated from a glacier on the Tibetan Plateau.</title>
        <authorList>
            <person name="Liu Q."/>
            <person name="Xin Y.-H."/>
        </authorList>
    </citation>
    <scope>NUCLEOTIDE SEQUENCE [LARGE SCALE GENOMIC DNA]</scope>
    <source>
        <strain evidence="2 3">ZT4R22</strain>
    </source>
</reference>